<name>A0AAN4VT61_9BACT</name>
<organism evidence="1 2">
    <name type="scientific">Persicobacter diffluens</name>
    <dbReference type="NCBI Taxonomy" id="981"/>
    <lineage>
        <taxon>Bacteria</taxon>
        <taxon>Pseudomonadati</taxon>
        <taxon>Bacteroidota</taxon>
        <taxon>Cytophagia</taxon>
        <taxon>Cytophagales</taxon>
        <taxon>Persicobacteraceae</taxon>
        <taxon>Persicobacter</taxon>
    </lineage>
</organism>
<comment type="caution">
    <text evidence="1">The sequence shown here is derived from an EMBL/GenBank/DDBJ whole genome shotgun (WGS) entry which is preliminary data.</text>
</comment>
<gene>
    <name evidence="1" type="ORF">PEDI_00780</name>
</gene>
<proteinExistence type="predicted"/>
<protein>
    <submittedName>
        <fullName evidence="1">Uncharacterized protein</fullName>
    </submittedName>
</protein>
<dbReference type="EMBL" id="BQKE01000001">
    <property type="protein sequence ID" value="GJM59526.1"/>
    <property type="molecule type" value="Genomic_DNA"/>
</dbReference>
<sequence length="55" mass="6545">MTQWVVGTLIRSFLLVRNLPFFVSRDLWDLMKEAFVTSLVFFEEPWLAFESSSKE</sequence>
<dbReference type="Proteomes" id="UP001310022">
    <property type="component" value="Unassembled WGS sequence"/>
</dbReference>
<accession>A0AAN4VT61</accession>
<keyword evidence="2" id="KW-1185">Reference proteome</keyword>
<dbReference type="AlphaFoldDB" id="A0AAN4VT61"/>
<evidence type="ECO:0000313" key="2">
    <source>
        <dbReference type="Proteomes" id="UP001310022"/>
    </source>
</evidence>
<reference evidence="1 2" key="1">
    <citation type="submission" date="2021-12" db="EMBL/GenBank/DDBJ databases">
        <title>Genome sequencing of bacteria with rrn-lacking chromosome and rrn-plasmid.</title>
        <authorList>
            <person name="Anda M."/>
            <person name="Iwasaki W."/>
        </authorList>
    </citation>
    <scope>NUCLEOTIDE SEQUENCE [LARGE SCALE GENOMIC DNA]</scope>
    <source>
        <strain evidence="1 2">NBRC 15940</strain>
    </source>
</reference>
<evidence type="ECO:0000313" key="1">
    <source>
        <dbReference type="EMBL" id="GJM59526.1"/>
    </source>
</evidence>